<sequence precursor="true">MRSTVIDRRTFLALAGGAMFAPSSGNAAEEALFLGARLSGGKYEAAVMDEQGRDRLVLALEARGHSFAVDAARRRAVAFARSPGRFAVAFDVDGKAEPVAIAASPDRHFFGHGAFTPDGKLMLATENDFEGGRGVMGVYDATDGFRRVCEFPTAGVGPHEAVLLKDGKTLCIANGGILTHPDYGGAKLNLATMASNLSYIDIGSGDVIETVSLARDLHQLSIRHMAIDHAGHIWFGCQYEGPAADMPPLVGRHRRGREIELFSGPREILQGLRNYIGSVAVDASGSMLATSSPHGGLIAFWDTETGRCLGQQPLSDGCGVAPAASRQVLATSGRGAIMMTGPADLQTIRAEAADQPSWDNHLRRLW</sequence>
<proteinExistence type="predicted"/>
<evidence type="ECO:0000313" key="2">
    <source>
        <dbReference type="EMBL" id="ABG62040.1"/>
    </source>
</evidence>
<dbReference type="Pfam" id="PF07433">
    <property type="entry name" value="DUF1513"/>
    <property type="match status" value="1"/>
</dbReference>
<dbReference type="Gene3D" id="2.130.10.10">
    <property type="entry name" value="YVTN repeat-like/Quinoprotein amine dehydrogenase"/>
    <property type="match status" value="2"/>
</dbReference>
<dbReference type="HOGENOM" id="CLU_047398_0_0_5"/>
<feature type="chain" id="PRO_5004180224" evidence="1">
    <location>
        <begin position="28"/>
        <end position="366"/>
    </location>
</feature>
<dbReference type="PIRSF" id="PIRSF028101">
    <property type="entry name" value="UCP028101"/>
    <property type="match status" value="1"/>
</dbReference>
<accession>Q11KN5</accession>
<dbReference type="InterPro" id="IPR008311">
    <property type="entry name" value="UCP028101"/>
</dbReference>
<dbReference type="KEGG" id="mes:Meso_0640"/>
<dbReference type="STRING" id="266779.Meso_0640"/>
<protein>
    <submittedName>
        <fullName evidence="2">Uncharacterized conserved protein UCP028101</fullName>
    </submittedName>
</protein>
<dbReference type="InterPro" id="IPR011044">
    <property type="entry name" value="Quino_amine_DH_bsu"/>
</dbReference>
<reference evidence="2" key="1">
    <citation type="submission" date="2006-06" db="EMBL/GenBank/DDBJ databases">
        <title>Complete sequence of chromosome of Chelativorans sp. BNC1.</title>
        <authorList>
            <consortium name="US DOE Joint Genome Institute"/>
            <person name="Copeland A."/>
            <person name="Lucas S."/>
            <person name="Lapidus A."/>
            <person name="Barry K."/>
            <person name="Detter J.C."/>
            <person name="Glavina del Rio T."/>
            <person name="Hammon N."/>
            <person name="Israni S."/>
            <person name="Dalin E."/>
            <person name="Tice H."/>
            <person name="Pitluck S."/>
            <person name="Chertkov O."/>
            <person name="Brettin T."/>
            <person name="Bruce D."/>
            <person name="Han C."/>
            <person name="Tapia R."/>
            <person name="Gilna P."/>
            <person name="Schmutz J."/>
            <person name="Larimer F."/>
            <person name="Land M."/>
            <person name="Hauser L."/>
            <person name="Kyrpides N."/>
            <person name="Mikhailova N."/>
            <person name="Richardson P."/>
        </authorList>
    </citation>
    <scope>NUCLEOTIDE SEQUENCE</scope>
    <source>
        <strain evidence="2">BNC1</strain>
    </source>
</reference>
<organism evidence="2">
    <name type="scientific">Chelativorans sp. (strain BNC1)</name>
    <dbReference type="NCBI Taxonomy" id="266779"/>
    <lineage>
        <taxon>Bacteria</taxon>
        <taxon>Pseudomonadati</taxon>
        <taxon>Pseudomonadota</taxon>
        <taxon>Alphaproteobacteria</taxon>
        <taxon>Hyphomicrobiales</taxon>
        <taxon>Phyllobacteriaceae</taxon>
        <taxon>Chelativorans</taxon>
    </lineage>
</organism>
<dbReference type="eggNOG" id="COG3490">
    <property type="taxonomic scope" value="Bacteria"/>
</dbReference>
<feature type="signal peptide" evidence="1">
    <location>
        <begin position="1"/>
        <end position="27"/>
    </location>
</feature>
<evidence type="ECO:0000256" key="1">
    <source>
        <dbReference type="SAM" id="SignalP"/>
    </source>
</evidence>
<dbReference type="SUPFAM" id="SSF50969">
    <property type="entry name" value="YVTN repeat-like/Quinoprotein amine dehydrogenase"/>
    <property type="match status" value="1"/>
</dbReference>
<dbReference type="InterPro" id="IPR015943">
    <property type="entry name" value="WD40/YVTN_repeat-like_dom_sf"/>
</dbReference>
<gene>
    <name evidence="2" type="ordered locus">Meso_0640</name>
</gene>
<dbReference type="AlphaFoldDB" id="Q11KN5"/>
<name>Q11KN5_CHESB</name>
<keyword evidence="1" id="KW-0732">Signal</keyword>
<dbReference type="OrthoDB" id="5624218at2"/>
<dbReference type="EMBL" id="CP000390">
    <property type="protein sequence ID" value="ABG62040.1"/>
    <property type="molecule type" value="Genomic_DNA"/>
</dbReference>